<comment type="caution">
    <text evidence="1">The sequence shown here is derived from an EMBL/GenBank/DDBJ whole genome shotgun (WGS) entry which is preliminary data.</text>
</comment>
<dbReference type="EMBL" id="ACUZ02000005">
    <property type="protein sequence ID" value="EFB33087.1"/>
    <property type="molecule type" value="Genomic_DNA"/>
</dbReference>
<reference evidence="1 2" key="1">
    <citation type="submission" date="2009-11" db="EMBL/GenBank/DDBJ databases">
        <authorList>
            <person name="Weinstock G."/>
            <person name="Sodergren E."/>
            <person name="Clifton S."/>
            <person name="Fulton L."/>
            <person name="Fulton B."/>
            <person name="Courtney L."/>
            <person name="Fronick C."/>
            <person name="Harrison M."/>
            <person name="Strong C."/>
            <person name="Farmer C."/>
            <person name="Delahaunty K."/>
            <person name="Markovic C."/>
            <person name="Hall O."/>
            <person name="Minx P."/>
            <person name="Tomlinson C."/>
            <person name="Mitreva M."/>
            <person name="Nelson J."/>
            <person name="Hou S."/>
            <person name="Wollam A."/>
            <person name="Pepin K.H."/>
            <person name="Johnson M."/>
            <person name="Bhonagiri V."/>
            <person name="Nash W.E."/>
            <person name="Warren W."/>
            <person name="Chinwalla A."/>
            <person name="Mardis E.R."/>
            <person name="Wilson R.K."/>
        </authorList>
    </citation>
    <scope>NUCLEOTIDE SEQUENCE [LARGE SCALE GENOMIC DNA]</scope>
    <source>
        <strain evidence="1 2">F0302</strain>
    </source>
</reference>
<dbReference type="HOGENOM" id="CLU_3314744_0_0_10"/>
<organism evidence="1 2">
    <name type="scientific">Segatella oris F0302</name>
    <dbReference type="NCBI Taxonomy" id="649760"/>
    <lineage>
        <taxon>Bacteria</taxon>
        <taxon>Pseudomonadati</taxon>
        <taxon>Bacteroidota</taxon>
        <taxon>Bacteroidia</taxon>
        <taxon>Bacteroidales</taxon>
        <taxon>Prevotellaceae</taxon>
        <taxon>Segatella</taxon>
    </lineage>
</organism>
<gene>
    <name evidence="1" type="ORF">HMPREF0971_00636</name>
</gene>
<protein>
    <submittedName>
        <fullName evidence="1">Uncharacterized protein</fullName>
    </submittedName>
</protein>
<accession>D1QNM8</accession>
<proteinExistence type="predicted"/>
<dbReference type="Proteomes" id="UP000004079">
    <property type="component" value="Unassembled WGS sequence"/>
</dbReference>
<name>D1QNM8_9BACT</name>
<sequence>MMRKNLFHDFQFLFCRNETTCFLVNKVYKTKRKARGEIK</sequence>
<evidence type="ECO:0000313" key="2">
    <source>
        <dbReference type="Proteomes" id="UP000004079"/>
    </source>
</evidence>
<evidence type="ECO:0000313" key="1">
    <source>
        <dbReference type="EMBL" id="EFB33087.1"/>
    </source>
</evidence>
<dbReference type="AlphaFoldDB" id="D1QNM8"/>